<dbReference type="Pfam" id="PF12900">
    <property type="entry name" value="Pyridox_ox_2"/>
    <property type="match status" value="1"/>
</dbReference>
<evidence type="ECO:0000256" key="1">
    <source>
        <dbReference type="SAM" id="MobiDB-lite"/>
    </source>
</evidence>
<feature type="region of interest" description="Disordered" evidence="1">
    <location>
        <begin position="1"/>
        <end position="41"/>
    </location>
</feature>
<dbReference type="EMBL" id="BAAAKJ010000256">
    <property type="protein sequence ID" value="GAA1403054.1"/>
    <property type="molecule type" value="Genomic_DNA"/>
</dbReference>
<dbReference type="InterPro" id="IPR012349">
    <property type="entry name" value="Split_barrel_FMN-bd"/>
</dbReference>
<organism evidence="2 3">
    <name type="scientific">Kitasatospora putterlickiae</name>
    <dbReference type="NCBI Taxonomy" id="221725"/>
    <lineage>
        <taxon>Bacteria</taxon>
        <taxon>Bacillati</taxon>
        <taxon>Actinomycetota</taxon>
        <taxon>Actinomycetes</taxon>
        <taxon>Kitasatosporales</taxon>
        <taxon>Streptomycetaceae</taxon>
        <taxon>Kitasatospora</taxon>
    </lineage>
</organism>
<reference evidence="2 3" key="1">
    <citation type="journal article" date="2019" name="Int. J. Syst. Evol. Microbiol.">
        <title>The Global Catalogue of Microorganisms (GCM) 10K type strain sequencing project: providing services to taxonomists for standard genome sequencing and annotation.</title>
        <authorList>
            <consortium name="The Broad Institute Genomics Platform"/>
            <consortium name="The Broad Institute Genome Sequencing Center for Infectious Disease"/>
            <person name="Wu L."/>
            <person name="Ma J."/>
        </authorList>
    </citation>
    <scope>NUCLEOTIDE SEQUENCE [LARGE SCALE GENOMIC DNA]</scope>
    <source>
        <strain evidence="2 3">JCM 12393</strain>
    </source>
</reference>
<protein>
    <submittedName>
        <fullName evidence="2">Pyridoxamine 5'-phosphate oxidase family protein</fullName>
    </submittedName>
</protein>
<evidence type="ECO:0000313" key="3">
    <source>
        <dbReference type="Proteomes" id="UP001499863"/>
    </source>
</evidence>
<sequence length="179" mass="19156">MSDRSGRRRLRARRRSGREQPPSLRPGAVMRSGPPVEAPPRELVPLERAEALRLLGGAPFGRIVFTVSALPAIRPVNHLLVDDTIVIRTHDGAALSAATLGSEDTGVVVAYEADAIDPVTRLGWSVVVTGFARPVTDPARLARYRALLSPWVNASMDHTVAIQPDLVAGYRLIAAAAAC</sequence>
<dbReference type="InterPro" id="IPR024747">
    <property type="entry name" value="Pyridox_Oxase-rel"/>
</dbReference>
<proteinExistence type="predicted"/>
<name>A0ABN1YB75_9ACTN</name>
<dbReference type="Gene3D" id="2.30.110.10">
    <property type="entry name" value="Electron Transport, Fmn-binding Protein, Chain A"/>
    <property type="match status" value="1"/>
</dbReference>
<dbReference type="Proteomes" id="UP001499863">
    <property type="component" value="Unassembled WGS sequence"/>
</dbReference>
<accession>A0ABN1YB75</accession>
<keyword evidence="3" id="KW-1185">Reference proteome</keyword>
<comment type="caution">
    <text evidence="2">The sequence shown here is derived from an EMBL/GenBank/DDBJ whole genome shotgun (WGS) entry which is preliminary data.</text>
</comment>
<feature type="compositionally biased region" description="Basic residues" evidence="1">
    <location>
        <begin position="1"/>
        <end position="16"/>
    </location>
</feature>
<dbReference type="SUPFAM" id="SSF50475">
    <property type="entry name" value="FMN-binding split barrel"/>
    <property type="match status" value="1"/>
</dbReference>
<gene>
    <name evidence="2" type="ORF">GCM10009639_47210</name>
</gene>
<evidence type="ECO:0000313" key="2">
    <source>
        <dbReference type="EMBL" id="GAA1403054.1"/>
    </source>
</evidence>